<evidence type="ECO:0000256" key="1">
    <source>
        <dbReference type="SAM" id="Phobius"/>
    </source>
</evidence>
<feature type="transmembrane region" description="Helical" evidence="1">
    <location>
        <begin position="113"/>
        <end position="136"/>
    </location>
</feature>
<keyword evidence="1" id="KW-0812">Transmembrane</keyword>
<keyword evidence="1" id="KW-1133">Transmembrane helix</keyword>
<organism evidence="2">
    <name type="scientific">viral metagenome</name>
    <dbReference type="NCBI Taxonomy" id="1070528"/>
    <lineage>
        <taxon>unclassified sequences</taxon>
        <taxon>metagenomes</taxon>
        <taxon>organismal metagenomes</taxon>
    </lineage>
</organism>
<name>A0A6C0E6R8_9ZZZZ</name>
<evidence type="ECO:0000313" key="2">
    <source>
        <dbReference type="EMBL" id="QHT24754.1"/>
    </source>
</evidence>
<dbReference type="EMBL" id="MN739748">
    <property type="protein sequence ID" value="QHT24754.1"/>
    <property type="molecule type" value="Genomic_DNA"/>
</dbReference>
<feature type="transmembrane region" description="Helical" evidence="1">
    <location>
        <begin position="7"/>
        <end position="29"/>
    </location>
</feature>
<feature type="transmembrane region" description="Helical" evidence="1">
    <location>
        <begin position="156"/>
        <end position="181"/>
    </location>
</feature>
<dbReference type="AlphaFoldDB" id="A0A6C0E6R8"/>
<accession>A0A6C0E6R8</accession>
<sequence>MIKSHKFVITLLISITLLVSIVALILINIKNFESCDNVYTFYNDQYQANYVCKEVSFIEYTSEIHNNPYSTVPSSTPKIGASMIIIVVFIFMLMATDIISYKFSELKYTMIDIAYIIFSIGVLIGSTMTLINIDAISTAYRSPNISWYKYAAKRTFSYLACSMGLLTSFACLVDGCVQLMYTLR</sequence>
<feature type="transmembrane region" description="Helical" evidence="1">
    <location>
        <begin position="79"/>
        <end position="101"/>
    </location>
</feature>
<protein>
    <submittedName>
        <fullName evidence="2">Uncharacterized protein</fullName>
    </submittedName>
</protein>
<reference evidence="2" key="1">
    <citation type="journal article" date="2020" name="Nature">
        <title>Giant virus diversity and host interactions through global metagenomics.</title>
        <authorList>
            <person name="Schulz F."/>
            <person name="Roux S."/>
            <person name="Paez-Espino D."/>
            <person name="Jungbluth S."/>
            <person name="Walsh D.A."/>
            <person name="Denef V.J."/>
            <person name="McMahon K.D."/>
            <person name="Konstantinidis K.T."/>
            <person name="Eloe-Fadrosh E.A."/>
            <person name="Kyrpides N.C."/>
            <person name="Woyke T."/>
        </authorList>
    </citation>
    <scope>NUCLEOTIDE SEQUENCE</scope>
    <source>
        <strain evidence="2">GVMAG-M-3300023179-150</strain>
    </source>
</reference>
<keyword evidence="1" id="KW-0472">Membrane</keyword>
<proteinExistence type="predicted"/>